<proteinExistence type="predicted"/>
<dbReference type="InterPro" id="IPR001387">
    <property type="entry name" value="Cro/C1-type_HTH"/>
</dbReference>
<feature type="domain" description="HTH cro/C1-type" evidence="1">
    <location>
        <begin position="27"/>
        <end position="87"/>
    </location>
</feature>
<dbReference type="Pfam" id="PF13443">
    <property type="entry name" value="HTH_26"/>
    <property type="match status" value="1"/>
</dbReference>
<evidence type="ECO:0000313" key="2">
    <source>
        <dbReference type="EMBL" id="CUQ81215.1"/>
    </source>
</evidence>
<accession>A0A174Z1B4</accession>
<dbReference type="STRING" id="39492.ERS852540_00224"/>
<dbReference type="EMBL" id="CZBY01000001">
    <property type="protein sequence ID" value="CUQ81215.1"/>
    <property type="molecule type" value="Genomic_DNA"/>
</dbReference>
<reference evidence="2 3" key="1">
    <citation type="submission" date="2015-09" db="EMBL/GenBank/DDBJ databases">
        <authorList>
            <consortium name="Pathogen Informatics"/>
        </authorList>
    </citation>
    <scope>NUCLEOTIDE SEQUENCE [LARGE SCALE GENOMIC DNA]</scope>
    <source>
        <strain evidence="2 3">2789STDY5834928</strain>
    </source>
</reference>
<protein>
    <submittedName>
        <fullName evidence="2">Predicted transcriptional regulator</fullName>
    </submittedName>
</protein>
<name>A0A174Z1B4_9FIRM</name>
<evidence type="ECO:0000313" key="3">
    <source>
        <dbReference type="Proteomes" id="UP000095662"/>
    </source>
</evidence>
<gene>
    <name evidence="2" type="ORF">ERS852540_00224</name>
</gene>
<organism evidence="2 3">
    <name type="scientific">[Eubacterium] siraeum</name>
    <dbReference type="NCBI Taxonomy" id="39492"/>
    <lineage>
        <taxon>Bacteria</taxon>
        <taxon>Bacillati</taxon>
        <taxon>Bacillota</taxon>
        <taxon>Clostridia</taxon>
        <taxon>Eubacteriales</taxon>
        <taxon>Oscillospiraceae</taxon>
        <taxon>Oscillospiraceae incertae sedis</taxon>
    </lineage>
</organism>
<evidence type="ECO:0000259" key="1">
    <source>
        <dbReference type="Pfam" id="PF13443"/>
    </source>
</evidence>
<sequence>MKNLPFCAILLMADCGHAQEGYFNYNRLWTLLIDKGITKTQMHLQTDICTNILAKMRKDEPIAMEILTKITTVLHCGLDDIVEINADEKRTGE</sequence>
<dbReference type="AlphaFoldDB" id="A0A174Z1B4"/>
<dbReference type="Proteomes" id="UP000095662">
    <property type="component" value="Unassembled WGS sequence"/>
</dbReference>